<reference evidence="1 2" key="1">
    <citation type="submission" date="2020-08" db="EMBL/GenBank/DDBJ databases">
        <title>Genomic Encyclopedia of Type Strains, Phase IV (KMG-IV): sequencing the most valuable type-strain genomes for metagenomic binning, comparative biology and taxonomic classification.</title>
        <authorList>
            <person name="Goeker M."/>
        </authorList>
    </citation>
    <scope>NUCLEOTIDE SEQUENCE [LARGE SCALE GENOMIC DNA]</scope>
    <source>
        <strain evidence="1 2">DSM 15581</strain>
    </source>
</reference>
<dbReference type="EMBL" id="JACIDB010000002">
    <property type="protein sequence ID" value="MBB3875279.1"/>
    <property type="molecule type" value="Genomic_DNA"/>
</dbReference>
<evidence type="ECO:0008006" key="3">
    <source>
        <dbReference type="Google" id="ProtNLM"/>
    </source>
</evidence>
<proteinExistence type="predicted"/>
<dbReference type="AlphaFoldDB" id="A0AAW3TUZ5"/>
<protein>
    <recommendedName>
        <fullName evidence="3">ImmA/IrrE family metallo-endopeptidase</fullName>
    </recommendedName>
</protein>
<gene>
    <name evidence="1" type="ORF">GGR47_001514</name>
</gene>
<name>A0AAW3TUZ5_9SPHN</name>
<evidence type="ECO:0000313" key="1">
    <source>
        <dbReference type="EMBL" id="MBB3875279.1"/>
    </source>
</evidence>
<dbReference type="RefSeq" id="WP_147036070.1">
    <property type="nucleotide sequence ID" value="NZ_JACIDB010000002.1"/>
</dbReference>
<evidence type="ECO:0000313" key="2">
    <source>
        <dbReference type="Proteomes" id="UP000528945"/>
    </source>
</evidence>
<dbReference type="Proteomes" id="UP000528945">
    <property type="component" value="Unassembled WGS sequence"/>
</dbReference>
<keyword evidence="2" id="KW-1185">Reference proteome</keyword>
<comment type="caution">
    <text evidence="1">The sequence shown here is derived from an EMBL/GenBank/DDBJ whole genome shotgun (WGS) entry which is preliminary data.</text>
</comment>
<accession>A0AAW3TUZ5</accession>
<sequence length="204" mass="22797">MAKLATVLKKVDQVRDEIKRYCVGAPGPALSVMDLHYVVQQMYGLRIDMIEVDFAAVHFQGKVERYSDKHARIIVRASLSEREKRLVTVKEICHLIIDEEEDWSIHGTDTIDDLLGEVLQVSQNGTGNQSPTSALHSELMAMIAAGELMYPAEYRPSDMQDLADKKSTLSAIAVQHDMPAYAIAHMHKHHALLESARQQHAIAA</sequence>
<organism evidence="1 2">
    <name type="scientific">Sphingomonas aquatilis</name>
    <dbReference type="NCBI Taxonomy" id="93063"/>
    <lineage>
        <taxon>Bacteria</taxon>
        <taxon>Pseudomonadati</taxon>
        <taxon>Pseudomonadota</taxon>
        <taxon>Alphaproteobacteria</taxon>
        <taxon>Sphingomonadales</taxon>
        <taxon>Sphingomonadaceae</taxon>
        <taxon>Sphingomonas</taxon>
    </lineage>
</organism>